<dbReference type="GO" id="GO:0003723">
    <property type="term" value="F:RNA binding"/>
    <property type="evidence" value="ECO:0007669"/>
    <property type="project" value="UniProtKB-KW"/>
</dbReference>
<dbReference type="PANTHER" id="PTHR30308">
    <property type="entry name" value="TMRNA-BINDING COMPONENT OF TRANS-TRANSLATION TAGGING COMPLEX"/>
    <property type="match status" value="1"/>
</dbReference>
<keyword evidence="1" id="KW-0963">Cytoplasm</keyword>
<dbReference type="Pfam" id="PF01668">
    <property type="entry name" value="SmpB"/>
    <property type="match status" value="1"/>
</dbReference>
<dbReference type="InterPro" id="IPR023620">
    <property type="entry name" value="SmpB"/>
</dbReference>
<gene>
    <name evidence="3" type="primary">smpB</name>
    <name evidence="3" type="ORF">SLAVMIC_00787</name>
</gene>
<dbReference type="InterPro" id="IPR020081">
    <property type="entry name" value="SsrA-bd_prot_CS"/>
</dbReference>
<dbReference type="EMBL" id="OU342829">
    <property type="protein sequence ID" value="CAG7581326.1"/>
    <property type="molecule type" value="Genomic_DNA"/>
</dbReference>
<evidence type="ECO:0000313" key="3">
    <source>
        <dbReference type="EMBL" id="CAG7581326.1"/>
    </source>
</evidence>
<dbReference type="PANTHER" id="PTHR30308:SF2">
    <property type="entry name" value="SSRA-BINDING PROTEIN"/>
    <property type="match status" value="1"/>
</dbReference>
<evidence type="ECO:0000256" key="2">
    <source>
        <dbReference type="ARBA" id="ARBA00022884"/>
    </source>
</evidence>
<proteinExistence type="inferred from homology"/>
<dbReference type="NCBIfam" id="TIGR00086">
    <property type="entry name" value="smpB"/>
    <property type="match status" value="1"/>
</dbReference>
<protein>
    <submittedName>
        <fullName evidence="3">SsrA-binding protein</fullName>
    </submittedName>
</protein>
<organism evidence="3">
    <name type="scientific">uncultured marine phage</name>
    <dbReference type="NCBI Taxonomy" id="707152"/>
    <lineage>
        <taxon>Viruses</taxon>
        <taxon>environmental samples</taxon>
    </lineage>
</organism>
<keyword evidence="2" id="KW-0694">RNA-binding</keyword>
<reference evidence="3" key="1">
    <citation type="submission" date="2021-06" db="EMBL/GenBank/DDBJ databases">
        <authorList>
            <person name="Gannon L."/>
            <person name="Redgwell R T."/>
            <person name="Michniewski S."/>
            <person name="Harrison D C."/>
            <person name="Millard A."/>
        </authorList>
    </citation>
    <scope>NUCLEOTIDE SEQUENCE</scope>
</reference>
<dbReference type="PROSITE" id="PS01317">
    <property type="entry name" value="SSRP"/>
    <property type="match status" value="1"/>
</dbReference>
<dbReference type="NCBIfam" id="NF003843">
    <property type="entry name" value="PRK05422.1"/>
    <property type="match status" value="1"/>
</dbReference>
<dbReference type="SUPFAM" id="SSF74982">
    <property type="entry name" value="Small protein B (SmpB)"/>
    <property type="match status" value="1"/>
</dbReference>
<accession>A0A8D9CDM8</accession>
<dbReference type="HAMAP" id="MF_00023">
    <property type="entry name" value="SmpB"/>
    <property type="match status" value="1"/>
</dbReference>
<dbReference type="Gene3D" id="2.40.280.10">
    <property type="match status" value="1"/>
</dbReference>
<sequence>MGMSVSTIRNKKAKKNYIFLDDFTAGIQLVGSEIKSIREGEVNINDAYCIVEDGELYVKDMYVKEYKQASYLNHEPKRMRKLLLSKKELKKILKSLKPGTTGITVVPISLFINERGWAKLNIAISRGKKDYDKRQDIKARDIDLNTQRTLKNYK</sequence>
<evidence type="ECO:0000256" key="1">
    <source>
        <dbReference type="ARBA" id="ARBA00022490"/>
    </source>
</evidence>
<dbReference type="InterPro" id="IPR000037">
    <property type="entry name" value="SsrA-bd_prot"/>
</dbReference>
<name>A0A8D9CDM8_9VIRU</name>